<accession>A0A2H0VDI5</accession>
<reference evidence="2" key="1">
    <citation type="submission" date="2017-09" db="EMBL/GenBank/DDBJ databases">
        <title>Depth-based differentiation of microbial function through sediment-hosted aquifers and enrichment of novel symbionts in the deep terrestrial subsurface.</title>
        <authorList>
            <person name="Probst A.J."/>
            <person name="Ladd B."/>
            <person name="Jarett J.K."/>
            <person name="Geller-Mcgrath D.E."/>
            <person name="Sieber C.M.K."/>
            <person name="Emerson J.B."/>
            <person name="Anantharaman K."/>
            <person name="Thomas B.C."/>
            <person name="Malmstrom R."/>
            <person name="Stieglmeier M."/>
            <person name="Klingl A."/>
            <person name="Woyke T."/>
            <person name="Ryan C.M."/>
            <person name="Banfield J.F."/>
        </authorList>
    </citation>
    <scope>NUCLEOTIDE SEQUENCE [LARGE SCALE GENOMIC DNA]</scope>
</reference>
<proteinExistence type="predicted"/>
<dbReference type="Proteomes" id="UP000230922">
    <property type="component" value="Unassembled WGS sequence"/>
</dbReference>
<dbReference type="AlphaFoldDB" id="A0A2H0VDI5"/>
<gene>
    <name evidence="1" type="ORF">COT92_01285</name>
</gene>
<sequence length="142" mass="16004">MKIIELPHGREPRCTALFLFRNTADPLSRLHLHAMWHAFRYYLTQHPLRDPSNLQLMDHVSCADEDQARMFESRGFAAVLRAVKGNIPERVQCFVPDAELLLVQDSPAEVLGRLKQGWLPHSTLEPKKPSPVAVMAKKAGAG</sequence>
<dbReference type="EMBL" id="PFAK01000019">
    <property type="protein sequence ID" value="PIR96419.1"/>
    <property type="molecule type" value="Genomic_DNA"/>
</dbReference>
<comment type="caution">
    <text evidence="1">The sequence shown here is derived from an EMBL/GenBank/DDBJ whole genome shotgun (WGS) entry which is preliminary data.</text>
</comment>
<evidence type="ECO:0000313" key="1">
    <source>
        <dbReference type="EMBL" id="PIR96419.1"/>
    </source>
</evidence>
<evidence type="ECO:0000313" key="2">
    <source>
        <dbReference type="Proteomes" id="UP000230922"/>
    </source>
</evidence>
<protein>
    <submittedName>
        <fullName evidence="1">Uncharacterized protein</fullName>
    </submittedName>
</protein>
<name>A0A2H0VDI5_9BACT</name>
<organism evidence="1 2">
    <name type="scientific">Candidatus Doudnabacteria bacterium CG10_big_fil_rev_8_21_14_0_10_42_18</name>
    <dbReference type="NCBI Taxonomy" id="1974552"/>
    <lineage>
        <taxon>Bacteria</taxon>
        <taxon>Candidatus Doudnaibacteriota</taxon>
    </lineage>
</organism>